<evidence type="ECO:0000256" key="5">
    <source>
        <dbReference type="SAM" id="MobiDB-lite"/>
    </source>
</evidence>
<comment type="caution">
    <text evidence="8">The sequence shown here is derived from an EMBL/GenBank/DDBJ whole genome shotgun (WGS) entry which is preliminary data.</text>
</comment>
<evidence type="ECO:0000313" key="8">
    <source>
        <dbReference type="EMBL" id="GAA1514600.1"/>
    </source>
</evidence>
<name>A0ABN2AB12_9ACTN</name>
<feature type="signal peptide" evidence="6">
    <location>
        <begin position="1"/>
        <end position="29"/>
    </location>
</feature>
<comment type="similarity">
    <text evidence="1">Belongs to the peptidase C40 family.</text>
</comment>
<dbReference type="InterPro" id="IPR051794">
    <property type="entry name" value="PG_Endopeptidase_C40"/>
</dbReference>
<evidence type="ECO:0000313" key="9">
    <source>
        <dbReference type="Proteomes" id="UP001501470"/>
    </source>
</evidence>
<dbReference type="PROSITE" id="PS51935">
    <property type="entry name" value="NLPC_P60"/>
    <property type="match status" value="1"/>
</dbReference>
<keyword evidence="3" id="KW-0378">Hydrolase</keyword>
<accession>A0ABN2AB12</accession>
<dbReference type="InterPro" id="IPR038765">
    <property type="entry name" value="Papain-like_cys_pep_sf"/>
</dbReference>
<evidence type="ECO:0000256" key="4">
    <source>
        <dbReference type="ARBA" id="ARBA00022807"/>
    </source>
</evidence>
<evidence type="ECO:0000259" key="7">
    <source>
        <dbReference type="PROSITE" id="PS51935"/>
    </source>
</evidence>
<dbReference type="Proteomes" id="UP001501470">
    <property type="component" value="Unassembled WGS sequence"/>
</dbReference>
<protein>
    <recommendedName>
        <fullName evidence="7">NlpC/P60 domain-containing protein</fullName>
    </recommendedName>
</protein>
<dbReference type="SUPFAM" id="SSF54001">
    <property type="entry name" value="Cysteine proteinases"/>
    <property type="match status" value="1"/>
</dbReference>
<organism evidence="8 9">
    <name type="scientific">Dactylosporangium maewongense</name>
    <dbReference type="NCBI Taxonomy" id="634393"/>
    <lineage>
        <taxon>Bacteria</taxon>
        <taxon>Bacillati</taxon>
        <taxon>Actinomycetota</taxon>
        <taxon>Actinomycetes</taxon>
        <taxon>Micromonosporales</taxon>
        <taxon>Micromonosporaceae</taxon>
        <taxon>Dactylosporangium</taxon>
    </lineage>
</organism>
<dbReference type="PANTHER" id="PTHR47359:SF3">
    <property type="entry name" value="NLP_P60 DOMAIN-CONTAINING PROTEIN-RELATED"/>
    <property type="match status" value="1"/>
</dbReference>
<dbReference type="Gene3D" id="3.90.1720.10">
    <property type="entry name" value="endopeptidase domain like (from Nostoc punctiforme)"/>
    <property type="match status" value="1"/>
</dbReference>
<reference evidence="8 9" key="1">
    <citation type="journal article" date="2019" name="Int. J. Syst. Evol. Microbiol.">
        <title>The Global Catalogue of Microorganisms (GCM) 10K type strain sequencing project: providing services to taxonomists for standard genome sequencing and annotation.</title>
        <authorList>
            <consortium name="The Broad Institute Genomics Platform"/>
            <consortium name="The Broad Institute Genome Sequencing Center for Infectious Disease"/>
            <person name="Wu L."/>
            <person name="Ma J."/>
        </authorList>
    </citation>
    <scope>NUCLEOTIDE SEQUENCE [LARGE SCALE GENOMIC DNA]</scope>
    <source>
        <strain evidence="8 9">JCM 15933</strain>
    </source>
</reference>
<keyword evidence="6" id="KW-0732">Signal</keyword>
<keyword evidence="9" id="KW-1185">Reference proteome</keyword>
<dbReference type="RefSeq" id="WP_344502647.1">
    <property type="nucleotide sequence ID" value="NZ_BAAAQD010000005.1"/>
</dbReference>
<evidence type="ECO:0000256" key="6">
    <source>
        <dbReference type="SAM" id="SignalP"/>
    </source>
</evidence>
<keyword evidence="4" id="KW-0788">Thiol protease</keyword>
<dbReference type="EMBL" id="BAAAQD010000005">
    <property type="protein sequence ID" value="GAA1514600.1"/>
    <property type="molecule type" value="Genomic_DNA"/>
</dbReference>
<keyword evidence="2" id="KW-0645">Protease</keyword>
<feature type="region of interest" description="Disordered" evidence="5">
    <location>
        <begin position="83"/>
        <end position="103"/>
    </location>
</feature>
<dbReference type="InterPro" id="IPR000064">
    <property type="entry name" value="NLP_P60_dom"/>
</dbReference>
<evidence type="ECO:0000256" key="1">
    <source>
        <dbReference type="ARBA" id="ARBA00007074"/>
    </source>
</evidence>
<dbReference type="PANTHER" id="PTHR47359">
    <property type="entry name" value="PEPTIDOGLYCAN DL-ENDOPEPTIDASE CWLO"/>
    <property type="match status" value="1"/>
</dbReference>
<evidence type="ECO:0000256" key="2">
    <source>
        <dbReference type="ARBA" id="ARBA00022670"/>
    </source>
</evidence>
<feature type="chain" id="PRO_5046924966" description="NlpC/P60 domain-containing protein" evidence="6">
    <location>
        <begin position="30"/>
        <end position="222"/>
    </location>
</feature>
<proteinExistence type="inferred from homology"/>
<gene>
    <name evidence="8" type="ORF">GCM10009827_031660</name>
</gene>
<sequence>MEHVLSSVLRLVAVSIVLSAVVLPAPTSAAASRQPTAAAEIPQQLAARTPVLRADRFFERRNPPVRPVIQTAQAVQAVVKAPKVKTTNQAQPKQKPKKPAVPQVQTPVVAGSVSAVLAYARAQLGKPYVWAAAGPNSFDCSGLVVASYARAGIKLPHQTGGLIGRGRSVSRAQLQPGDLVFPSSGHVGIYLGDGMMIHAPHPGDHVRIAKVYAFYAGRRIIG</sequence>
<feature type="compositionally biased region" description="Low complexity" evidence="5">
    <location>
        <begin position="83"/>
        <end position="93"/>
    </location>
</feature>
<dbReference type="Pfam" id="PF00877">
    <property type="entry name" value="NLPC_P60"/>
    <property type="match status" value="1"/>
</dbReference>
<evidence type="ECO:0000256" key="3">
    <source>
        <dbReference type="ARBA" id="ARBA00022801"/>
    </source>
</evidence>
<feature type="domain" description="NlpC/P60" evidence="7">
    <location>
        <begin position="110"/>
        <end position="222"/>
    </location>
</feature>